<dbReference type="Proteomes" id="UP000053354">
    <property type="component" value="Chromosome"/>
</dbReference>
<dbReference type="AlphaFoldDB" id="A0A1B1RY09"/>
<evidence type="ECO:0000313" key="2">
    <source>
        <dbReference type="Proteomes" id="UP000053354"/>
    </source>
</evidence>
<dbReference type="Gene3D" id="2.10.260.10">
    <property type="match status" value="1"/>
</dbReference>
<evidence type="ECO:0008006" key="3">
    <source>
        <dbReference type="Google" id="ProtNLM"/>
    </source>
</evidence>
<dbReference type="RefSeq" id="WP_065524371.1">
    <property type="nucleotide sequence ID" value="NZ_CP016540.2"/>
</dbReference>
<name>A0A1B1RY09_9BACL</name>
<dbReference type="InterPro" id="IPR037914">
    <property type="entry name" value="SpoVT-AbrB_sf"/>
</dbReference>
<proteinExistence type="predicted"/>
<protein>
    <recommendedName>
        <fullName evidence="3">SpoVT-AbrB domain-containing protein</fullName>
    </recommendedName>
</protein>
<dbReference type="SUPFAM" id="SSF89447">
    <property type="entry name" value="AbrB/MazE/MraZ-like"/>
    <property type="match status" value="1"/>
</dbReference>
<evidence type="ECO:0000313" key="1">
    <source>
        <dbReference type="EMBL" id="ANU25806.1"/>
    </source>
</evidence>
<organism evidence="1 2">
    <name type="scientific">Planococcus versutus</name>
    <dbReference type="NCBI Taxonomy" id="1302659"/>
    <lineage>
        <taxon>Bacteria</taxon>
        <taxon>Bacillati</taxon>
        <taxon>Bacillota</taxon>
        <taxon>Bacilli</taxon>
        <taxon>Bacillales</taxon>
        <taxon>Caryophanaceae</taxon>
        <taxon>Planococcus</taxon>
    </lineage>
</organism>
<accession>A0A1B1RY09</accession>
<dbReference type="OrthoDB" id="9795766at2"/>
<sequence>MPQIKQKVSHREAKLQNWGNSKAVRLTRDILEEAGFNATDDAVFDVEVEPNRISLVRKSQLTPFQKLFVGYNGEKPESEAFWDEVEPVGKEYW</sequence>
<dbReference type="EMBL" id="CP016540">
    <property type="protein sequence ID" value="ANU25806.1"/>
    <property type="molecule type" value="Genomic_DNA"/>
</dbReference>
<keyword evidence="2" id="KW-1185">Reference proteome</keyword>
<dbReference type="STRING" id="1302659.I858_001780"/>
<gene>
    <name evidence="1" type="ORF">I858_001780</name>
</gene>
<dbReference type="KEGG" id="pll:I858_001780"/>
<reference evidence="1" key="1">
    <citation type="submission" date="2016-10" db="EMBL/GenBank/DDBJ databases">
        <authorList>
            <person name="See-Too W.S."/>
        </authorList>
    </citation>
    <scope>NUCLEOTIDE SEQUENCE</scope>
    <source>
        <strain evidence="1">L10.15</strain>
    </source>
</reference>